<feature type="region of interest" description="Disordered" evidence="1">
    <location>
        <begin position="139"/>
        <end position="185"/>
    </location>
</feature>
<sequence length="281" mass="31692">MNFIHHFRGWMDRSYFDGRLKTQHTSLYNVLFHLWNLNRFQNPVIIDRKEVMQWSKIGSINTYIRTLKDLTEWGYILYEPSFNPQQGSKVHLYRFDKGADKGTDKAGGRGPDIGADKGRDTIYINNTNSLNTKNKINAYGTSNENSDFGNARENQDTDPQATGTGIDHREKQTPGGRGPGAGFDVPASVEEAKDYFIQENSTAAEAQKFVNHYQSNGWLIGGRSPMKDWRASARNWIDNAKKFAHDKSSQPKPGKLDTGPKNYAEPRKPPPAQRAPGRGNA</sequence>
<dbReference type="EMBL" id="JAHESE010000047">
    <property type="protein sequence ID" value="MBT1712041.1"/>
    <property type="molecule type" value="Genomic_DNA"/>
</dbReference>
<keyword evidence="3" id="KW-1185">Reference proteome</keyword>
<feature type="region of interest" description="Disordered" evidence="1">
    <location>
        <begin position="242"/>
        <end position="281"/>
    </location>
</feature>
<evidence type="ECO:0000313" key="3">
    <source>
        <dbReference type="Proteomes" id="UP001319080"/>
    </source>
</evidence>
<organism evidence="2 3">
    <name type="scientific">Dawidia cretensis</name>
    <dbReference type="NCBI Taxonomy" id="2782350"/>
    <lineage>
        <taxon>Bacteria</taxon>
        <taxon>Pseudomonadati</taxon>
        <taxon>Bacteroidota</taxon>
        <taxon>Cytophagia</taxon>
        <taxon>Cytophagales</taxon>
        <taxon>Chryseotaleaceae</taxon>
        <taxon>Dawidia</taxon>
    </lineage>
</organism>
<name>A0AAP2E2W0_9BACT</name>
<comment type="caution">
    <text evidence="2">The sequence shown here is derived from an EMBL/GenBank/DDBJ whole genome shotgun (WGS) entry which is preliminary data.</text>
</comment>
<feature type="compositionally biased region" description="Polar residues" evidence="1">
    <location>
        <begin position="139"/>
        <end position="148"/>
    </location>
</feature>
<accession>A0AAP2E2W0</accession>
<dbReference type="Proteomes" id="UP001319080">
    <property type="component" value="Unassembled WGS sequence"/>
</dbReference>
<gene>
    <name evidence="2" type="ORF">KK062_27620</name>
</gene>
<dbReference type="RefSeq" id="WP_254087609.1">
    <property type="nucleotide sequence ID" value="NZ_JAHESE010000047.1"/>
</dbReference>
<evidence type="ECO:0000313" key="2">
    <source>
        <dbReference type="EMBL" id="MBT1712041.1"/>
    </source>
</evidence>
<evidence type="ECO:0000256" key="1">
    <source>
        <dbReference type="SAM" id="MobiDB-lite"/>
    </source>
</evidence>
<proteinExistence type="predicted"/>
<dbReference type="AlphaFoldDB" id="A0AAP2E2W0"/>
<feature type="non-terminal residue" evidence="2">
    <location>
        <position position="281"/>
    </location>
</feature>
<reference evidence="2 3" key="1">
    <citation type="submission" date="2021-05" db="EMBL/GenBank/DDBJ databases">
        <title>A Polyphasic approach of four new species of the genus Ohtaekwangia: Ohtaekwangia histidinii sp. nov., Ohtaekwangia cretensis sp. nov., Ohtaekwangia indiensis sp. nov., Ohtaekwangia reichenbachii sp. nov. from diverse environment.</title>
        <authorList>
            <person name="Octaviana S."/>
        </authorList>
    </citation>
    <scope>NUCLEOTIDE SEQUENCE [LARGE SCALE GENOMIC DNA]</scope>
    <source>
        <strain evidence="2 3">PWU5</strain>
    </source>
</reference>
<protein>
    <submittedName>
        <fullName evidence="2">Uncharacterized protein</fullName>
    </submittedName>
</protein>